<dbReference type="EMBL" id="GBRD01005991">
    <property type="protein sequence ID" value="JAG59830.1"/>
    <property type="molecule type" value="Transcribed_RNA"/>
</dbReference>
<dbReference type="CDD" id="cd18887">
    <property type="entry name" value="NUDIX_UGPPase_Nudt14"/>
    <property type="match status" value="1"/>
</dbReference>
<evidence type="ECO:0000256" key="5">
    <source>
        <dbReference type="ARBA" id="ARBA00022801"/>
    </source>
</evidence>
<dbReference type="NCBIfam" id="TIGR00052">
    <property type="entry name" value="nudix-type nucleoside diphosphatase, YffH/AdpP family"/>
    <property type="match status" value="1"/>
</dbReference>
<evidence type="ECO:0000313" key="13">
    <source>
        <dbReference type="EMBL" id="JAG09684.1"/>
    </source>
</evidence>
<comment type="subunit">
    <text evidence="3">Homodimer.</text>
</comment>
<dbReference type="FunFam" id="3.90.79.10:FF:000035">
    <property type="entry name" value="Uridine diphosphate glucose pyrophosphatase"/>
    <property type="match status" value="1"/>
</dbReference>
<feature type="domain" description="Nudix hydrolase" evidence="12">
    <location>
        <begin position="76"/>
        <end position="236"/>
    </location>
</feature>
<evidence type="ECO:0000256" key="9">
    <source>
        <dbReference type="ARBA" id="ARBA00066480"/>
    </source>
</evidence>
<dbReference type="PANTHER" id="PTHR11839:SF15">
    <property type="entry name" value="URIDINE DIPHOSPHATE GLUCOSE PYROPHOSPHATASE NUDT14"/>
    <property type="match status" value="1"/>
</dbReference>
<dbReference type="PROSITE" id="PS51462">
    <property type="entry name" value="NUDIX"/>
    <property type="match status" value="1"/>
</dbReference>
<reference evidence="14" key="3">
    <citation type="submission" date="2014-09" db="EMBL/GenBank/DDBJ databases">
        <authorList>
            <person name="Magalhaes I.L.F."/>
            <person name="Oliveira U."/>
            <person name="Santos F.R."/>
            <person name="Vidigal T.H.D.A."/>
            <person name="Brescovit A.D."/>
            <person name="Santos A.J."/>
        </authorList>
    </citation>
    <scope>NUCLEOTIDE SEQUENCE</scope>
</reference>
<keyword evidence="5" id="KW-0378">Hydrolase</keyword>
<dbReference type="Gene3D" id="3.90.79.10">
    <property type="entry name" value="Nucleoside Triphosphate Pyrophosphohydrolase"/>
    <property type="match status" value="1"/>
</dbReference>
<gene>
    <name evidence="13" type="primary">NUDT14_1</name>
    <name evidence="13" type="ORF">CM83_48283</name>
</gene>
<dbReference type="AlphaFoldDB" id="A0A0A9WPK9"/>
<name>A0A0A9WPK9_LYGHE</name>
<comment type="subcellular location">
    <subcellularLocation>
        <location evidence="2">Cytoplasm</location>
    </subcellularLocation>
</comment>
<evidence type="ECO:0000313" key="14">
    <source>
        <dbReference type="EMBL" id="JAG59830.1"/>
    </source>
</evidence>
<comment type="cofactor">
    <cofactor evidence="1">
        <name>Mg(2+)</name>
        <dbReference type="ChEBI" id="CHEBI:18420"/>
    </cofactor>
</comment>
<evidence type="ECO:0000256" key="11">
    <source>
        <dbReference type="ARBA" id="ARBA00080475"/>
    </source>
</evidence>
<evidence type="ECO:0000256" key="8">
    <source>
        <dbReference type="ARBA" id="ARBA00054674"/>
    </source>
</evidence>
<dbReference type="GO" id="GO:0008768">
    <property type="term" value="F:UDP-sugar diphosphatase activity"/>
    <property type="evidence" value="ECO:0007669"/>
    <property type="project" value="UniProtKB-EC"/>
</dbReference>
<reference evidence="13" key="1">
    <citation type="journal article" date="2014" name="PLoS ONE">
        <title>Transcriptome-Based Identification of ABC Transporters in the Western Tarnished Plant Bug Lygus hesperus.</title>
        <authorList>
            <person name="Hull J.J."/>
            <person name="Chaney K."/>
            <person name="Geib S.M."/>
            <person name="Fabrick J.A."/>
            <person name="Brent C.S."/>
            <person name="Walsh D."/>
            <person name="Lavine L.C."/>
        </authorList>
    </citation>
    <scope>NUCLEOTIDE SEQUENCE</scope>
</reference>
<comment type="catalytic activity">
    <reaction evidence="7">
        <text>UDP-sugar + H2O = UMP + alpha-D-aldose 1-phosphate.</text>
        <dbReference type="EC" id="3.6.1.45"/>
    </reaction>
</comment>
<dbReference type="InterPro" id="IPR015797">
    <property type="entry name" value="NUDIX_hydrolase-like_dom_sf"/>
</dbReference>
<accession>A0A0A9WPK9</accession>
<evidence type="ECO:0000259" key="12">
    <source>
        <dbReference type="PROSITE" id="PS51462"/>
    </source>
</evidence>
<evidence type="ECO:0000256" key="7">
    <source>
        <dbReference type="ARBA" id="ARBA00051086"/>
    </source>
</evidence>
<keyword evidence="6" id="KW-0460">Magnesium</keyword>
<comment type="function">
    <text evidence="8">Hydrolyzes UDP-glucose to glucose 1-phosphate and UMP and ADP-ribose to ribose 5-phosphate and AMP. The physiological substrate is probably UDP-glucose. Poor activity on other substrates such as ADP-glucose, CDP-glucose, GDP-glucose and GDP-mannose.</text>
</comment>
<evidence type="ECO:0000256" key="6">
    <source>
        <dbReference type="ARBA" id="ARBA00022842"/>
    </source>
</evidence>
<protein>
    <recommendedName>
        <fullName evidence="10">Uridine diphosphate glucose pyrophosphatase NUDT14</fullName>
        <ecNumber evidence="9">3.6.1.45</ecNumber>
    </recommendedName>
    <alternativeName>
        <fullName evidence="11">Nucleoside diphosphate-linked moiety X motif 14</fullName>
    </alternativeName>
</protein>
<organism evidence="13">
    <name type="scientific">Lygus hesperus</name>
    <name type="common">Western plant bug</name>
    <dbReference type="NCBI Taxonomy" id="30085"/>
    <lineage>
        <taxon>Eukaryota</taxon>
        <taxon>Metazoa</taxon>
        <taxon>Ecdysozoa</taxon>
        <taxon>Arthropoda</taxon>
        <taxon>Hexapoda</taxon>
        <taxon>Insecta</taxon>
        <taxon>Pterygota</taxon>
        <taxon>Neoptera</taxon>
        <taxon>Paraneoptera</taxon>
        <taxon>Hemiptera</taxon>
        <taxon>Heteroptera</taxon>
        <taxon>Panheteroptera</taxon>
        <taxon>Cimicomorpha</taxon>
        <taxon>Miridae</taxon>
        <taxon>Mirini</taxon>
        <taxon>Lygus</taxon>
    </lineage>
</organism>
<evidence type="ECO:0000256" key="4">
    <source>
        <dbReference type="ARBA" id="ARBA00022490"/>
    </source>
</evidence>
<evidence type="ECO:0000256" key="2">
    <source>
        <dbReference type="ARBA" id="ARBA00004496"/>
    </source>
</evidence>
<dbReference type="InterPro" id="IPR004385">
    <property type="entry name" value="NDP_pyrophosphatase"/>
</dbReference>
<reference evidence="13" key="2">
    <citation type="submission" date="2014-07" db="EMBL/GenBank/DDBJ databases">
        <authorList>
            <person name="Hull J."/>
        </authorList>
    </citation>
    <scope>NUCLEOTIDE SEQUENCE</scope>
</reference>
<sequence length="249" mass="27943">MRSSIFRLYRGDKLVRNTSGTLHCHHIKHRIPFRSAFMDSISNVTVKPLERGSKFVIPVRVNYTQDDKRKTWEAVRAGRSVSCVIFNTSRQKLVCVRQFRPGVFIHGAGGEVWTKDDEAEIDTKLYPPSLGVTLEFCGGIVDKPSKTLEEICAEEILEETGYSVCASALTKIGTCYCAVGIAGDPQTLYYVEVTDEMRTAPGGGIDDEMIEIVEFSVEETRKMLSEDKTIAPPEFFWGLTWFLLNKVSA</sequence>
<dbReference type="GO" id="GO:0046872">
    <property type="term" value="F:metal ion binding"/>
    <property type="evidence" value="ECO:0007669"/>
    <property type="project" value="InterPro"/>
</dbReference>
<evidence type="ECO:0000256" key="1">
    <source>
        <dbReference type="ARBA" id="ARBA00001946"/>
    </source>
</evidence>
<dbReference type="EMBL" id="GBHO01033920">
    <property type="protein sequence ID" value="JAG09684.1"/>
    <property type="molecule type" value="Transcribed_RNA"/>
</dbReference>
<dbReference type="GO" id="GO:0019693">
    <property type="term" value="P:ribose phosphate metabolic process"/>
    <property type="evidence" value="ECO:0007669"/>
    <property type="project" value="TreeGrafter"/>
</dbReference>
<dbReference type="EC" id="3.6.1.45" evidence="9"/>
<dbReference type="PANTHER" id="PTHR11839">
    <property type="entry name" value="UDP/ADP-SUGAR PYROPHOSPHATASE"/>
    <property type="match status" value="1"/>
</dbReference>
<dbReference type="SUPFAM" id="SSF55811">
    <property type="entry name" value="Nudix"/>
    <property type="match status" value="1"/>
</dbReference>
<keyword evidence="4" id="KW-0963">Cytoplasm</keyword>
<evidence type="ECO:0000256" key="10">
    <source>
        <dbReference type="ARBA" id="ARBA00071467"/>
    </source>
</evidence>
<evidence type="ECO:0000256" key="3">
    <source>
        <dbReference type="ARBA" id="ARBA00011738"/>
    </source>
</evidence>
<proteinExistence type="predicted"/>
<dbReference type="GO" id="GO:0005737">
    <property type="term" value="C:cytoplasm"/>
    <property type="evidence" value="ECO:0007669"/>
    <property type="project" value="UniProtKB-SubCell"/>
</dbReference>
<dbReference type="GO" id="GO:0006753">
    <property type="term" value="P:nucleoside phosphate metabolic process"/>
    <property type="evidence" value="ECO:0007669"/>
    <property type="project" value="TreeGrafter"/>
</dbReference>
<dbReference type="InterPro" id="IPR000086">
    <property type="entry name" value="NUDIX_hydrolase_dom"/>
</dbReference>